<protein>
    <recommendedName>
        <fullName evidence="12">DNA 3'-5' helicase</fullName>
        <ecNumber evidence="12">5.6.2.4</ecNumber>
    </recommendedName>
</protein>
<keyword evidence="10" id="KW-0413">Isomerase</keyword>
<dbReference type="InterPro" id="IPR027417">
    <property type="entry name" value="P-loop_NTPase"/>
</dbReference>
<dbReference type="EC" id="5.6.2.4" evidence="12"/>
<evidence type="ECO:0000259" key="16">
    <source>
        <dbReference type="PROSITE" id="PS51217"/>
    </source>
</evidence>
<dbReference type="GO" id="GO:0043138">
    <property type="term" value="F:3'-5' DNA helicase activity"/>
    <property type="evidence" value="ECO:0007669"/>
    <property type="project" value="UniProtKB-EC"/>
</dbReference>
<dbReference type="RefSeq" id="WP_114436761.1">
    <property type="nucleotide sequence ID" value="NZ_QPIZ01000007.1"/>
</dbReference>
<keyword evidence="1" id="KW-0540">Nuclease</keyword>
<dbReference type="GO" id="GO:0004527">
    <property type="term" value="F:exonuclease activity"/>
    <property type="evidence" value="ECO:0007669"/>
    <property type="project" value="UniProtKB-KW"/>
</dbReference>
<dbReference type="GO" id="GO:0003677">
    <property type="term" value="F:DNA binding"/>
    <property type="evidence" value="ECO:0007669"/>
    <property type="project" value="UniProtKB-KW"/>
</dbReference>
<keyword evidence="18" id="KW-1185">Reference proteome</keyword>
<evidence type="ECO:0000256" key="10">
    <source>
        <dbReference type="ARBA" id="ARBA00023235"/>
    </source>
</evidence>
<dbReference type="InterPro" id="IPR014016">
    <property type="entry name" value="UvrD-like_ATP-bd"/>
</dbReference>
<dbReference type="InterPro" id="IPR011604">
    <property type="entry name" value="PDDEXK-like_dom_sf"/>
</dbReference>
<evidence type="ECO:0000256" key="13">
    <source>
        <dbReference type="ARBA" id="ARBA00048988"/>
    </source>
</evidence>
<keyword evidence="4 14" id="KW-0378">Hydrolase</keyword>
<dbReference type="Gene3D" id="3.40.50.300">
    <property type="entry name" value="P-loop containing nucleotide triphosphate hydrolases"/>
    <property type="match status" value="4"/>
</dbReference>
<evidence type="ECO:0000256" key="3">
    <source>
        <dbReference type="ARBA" id="ARBA00022763"/>
    </source>
</evidence>
<evidence type="ECO:0000256" key="11">
    <source>
        <dbReference type="ARBA" id="ARBA00034617"/>
    </source>
</evidence>
<evidence type="ECO:0000256" key="7">
    <source>
        <dbReference type="ARBA" id="ARBA00022840"/>
    </source>
</evidence>
<dbReference type="Pfam" id="PF13361">
    <property type="entry name" value="UvrD_C"/>
    <property type="match status" value="1"/>
</dbReference>
<evidence type="ECO:0000313" key="18">
    <source>
        <dbReference type="Proteomes" id="UP000252733"/>
    </source>
</evidence>
<feature type="domain" description="UvrD-like helicase ATP-binding" evidence="15">
    <location>
        <begin position="1"/>
        <end position="414"/>
    </location>
</feature>
<evidence type="ECO:0000256" key="2">
    <source>
        <dbReference type="ARBA" id="ARBA00022741"/>
    </source>
</evidence>
<feature type="domain" description="UvrD-like helicase C-terminal" evidence="16">
    <location>
        <begin position="481"/>
        <end position="757"/>
    </location>
</feature>
<dbReference type="InterPro" id="IPR000212">
    <property type="entry name" value="DNA_helicase_UvrD/REP"/>
</dbReference>
<accession>A0A368V8V5</accession>
<dbReference type="PROSITE" id="PS51198">
    <property type="entry name" value="UVRD_HELICASE_ATP_BIND"/>
    <property type="match status" value="1"/>
</dbReference>
<dbReference type="SUPFAM" id="SSF52540">
    <property type="entry name" value="P-loop containing nucleoside triphosphate hydrolases"/>
    <property type="match status" value="1"/>
</dbReference>
<dbReference type="GO" id="GO:0005524">
    <property type="term" value="F:ATP binding"/>
    <property type="evidence" value="ECO:0007669"/>
    <property type="project" value="UniProtKB-UniRule"/>
</dbReference>
<dbReference type="GO" id="GO:0005829">
    <property type="term" value="C:cytosol"/>
    <property type="evidence" value="ECO:0007669"/>
    <property type="project" value="TreeGrafter"/>
</dbReference>
<dbReference type="GO" id="GO:0000725">
    <property type="term" value="P:recombinational repair"/>
    <property type="evidence" value="ECO:0007669"/>
    <property type="project" value="TreeGrafter"/>
</dbReference>
<evidence type="ECO:0000256" key="5">
    <source>
        <dbReference type="ARBA" id="ARBA00022806"/>
    </source>
</evidence>
<dbReference type="PANTHER" id="PTHR11070">
    <property type="entry name" value="UVRD / RECB / PCRA DNA HELICASE FAMILY MEMBER"/>
    <property type="match status" value="1"/>
</dbReference>
<evidence type="ECO:0000256" key="6">
    <source>
        <dbReference type="ARBA" id="ARBA00022839"/>
    </source>
</evidence>
<keyword evidence="8" id="KW-0238">DNA-binding</keyword>
<comment type="caution">
    <text evidence="17">The sequence shown here is derived from an EMBL/GenBank/DDBJ whole genome shotgun (WGS) entry which is preliminary data.</text>
</comment>
<evidence type="ECO:0000313" key="17">
    <source>
        <dbReference type="EMBL" id="RCW36760.1"/>
    </source>
</evidence>
<comment type="catalytic activity">
    <reaction evidence="13">
        <text>ATP + H2O = ADP + phosphate + H(+)</text>
        <dbReference type="Rhea" id="RHEA:13065"/>
        <dbReference type="ChEBI" id="CHEBI:15377"/>
        <dbReference type="ChEBI" id="CHEBI:15378"/>
        <dbReference type="ChEBI" id="CHEBI:30616"/>
        <dbReference type="ChEBI" id="CHEBI:43474"/>
        <dbReference type="ChEBI" id="CHEBI:456216"/>
        <dbReference type="EC" id="5.6.2.4"/>
    </reaction>
</comment>
<feature type="binding site" evidence="14">
    <location>
        <begin position="9"/>
        <end position="16"/>
    </location>
    <ligand>
        <name>ATP</name>
        <dbReference type="ChEBI" id="CHEBI:30616"/>
    </ligand>
</feature>
<sequence>MKNIQFINAGAGSGKTYTLTQTLSEDVKAGKYDAGEVLLTTFTRKAAEEIKLKARTRLLQDGLSHEALKLDGAFMGTVHSVGYQFMNKYWYLLGLSPNIREMAEEDVESYFKSAIANIPTPEDMDALNHFNRRFDFQGSGFNGGSDPFKWQKHVKGIIDMAITNRISDLSDDSVSYKASVDWFKTMFPLDGRSLSFSEKELREKIVHLTRKVLELPDARNKGRKNTAKEIESSVRYAISFNDLWKAVDLAADVSDKIDDPEIDKFVNRYAGFYLSPAFQAEVEGYIKLIFKLAANSLQEFEDYKKKHGLVDFNDMESMFLELLSMEEVREDISSSVKIVMVDEFQDSNPVQLAIFLTLSDIVERSIWVGDPKQAIYGFRGTDPLLVSGVFKKIASSDVGNNLKARLLKRSWRSRSDLVKMVNQLFEEALAPQLSPIRINKSDVLGYDEKGTASELAAWVSDTFEDDESVALSPRKTVSLIPVREDHKQEMTENALIHWHFNNPPQKGGGNINDWVNYLSGALRDWLQEGHWIIDKTSGEKRKVRPGDVAVLCRSNVDVVKVSQQLRDLGLEVSSETEGLSDTVEYRILMDVLQLLVNPYDSLAVSELMLLFPMTDSFKSVEQLLNDRIEFAGKAPEVEGRWEYLKNWGQDNPVFARIAGIRETGMHLSVKDLIQKAIVDMDLYGHLVSFGDEDQRRANLQAIIRYADLYNDHCLRMSEGESISGFLDYLESSDAFNKQAASNSPKAVNVLTYHKSKGLEWPVVLMFDLNSDYTRNFHSKHLFKTTINSMAGTSVEKPLDNRFIRFGFWPFGSKKSLGGHDDLVRETDFYKETEQKVREEELRLLYVGMTRARDYLITTTFNKKESKWLKLMLPEGPEKKCQPLTSGRQTMDLFDCGVDVSVTSHSFELSGPAYFPDDDGSESTGVWFEKAGAKPQVSPLYLSPSKIDSGDEVNVNIVKNMDYRLVVNGRMENSTLGTLVHNALFLMGKKNVRIGIENLVNRNGAEGILSSDDLSEMVSRAALFVEEFKPVKIHRELFMAVKQEDGHVLRGEADLVLERENDLVLIDYKTYQGGKEQFLDPQGEFYAGKYAGQLNAYREMAEATFKKPVTRKLIFYVMQGAVVELT</sequence>
<dbReference type="EMBL" id="QPIZ01000007">
    <property type="protein sequence ID" value="RCW36760.1"/>
    <property type="molecule type" value="Genomic_DNA"/>
</dbReference>
<reference evidence="17 18" key="1">
    <citation type="submission" date="2018-07" db="EMBL/GenBank/DDBJ databases">
        <title>Freshwater and sediment microbial communities from various areas in North America, analyzing microbe dynamics in response to fracking.</title>
        <authorList>
            <person name="Lamendella R."/>
        </authorList>
    </citation>
    <scope>NUCLEOTIDE SEQUENCE [LARGE SCALE GENOMIC DNA]</scope>
    <source>
        <strain evidence="17 18">160A</strain>
    </source>
</reference>
<keyword evidence="5 14" id="KW-0347">Helicase</keyword>
<name>A0A368V8V5_9BACT</name>
<keyword evidence="3" id="KW-0227">DNA damage</keyword>
<gene>
    <name evidence="17" type="ORF">DFO77_10751</name>
</gene>
<keyword evidence="7 14" id="KW-0067">ATP-binding</keyword>
<evidence type="ECO:0000256" key="9">
    <source>
        <dbReference type="ARBA" id="ARBA00023204"/>
    </source>
</evidence>
<evidence type="ECO:0000256" key="8">
    <source>
        <dbReference type="ARBA" id="ARBA00023125"/>
    </source>
</evidence>
<dbReference type="Gene3D" id="3.90.320.10">
    <property type="match status" value="1"/>
</dbReference>
<dbReference type="Pfam" id="PF12705">
    <property type="entry name" value="PDDEXK_1"/>
    <property type="match status" value="1"/>
</dbReference>
<organism evidence="17 18">
    <name type="scientific">Marinilabilia salmonicolor</name>
    <dbReference type="NCBI Taxonomy" id="989"/>
    <lineage>
        <taxon>Bacteria</taxon>
        <taxon>Pseudomonadati</taxon>
        <taxon>Bacteroidota</taxon>
        <taxon>Bacteroidia</taxon>
        <taxon>Marinilabiliales</taxon>
        <taxon>Marinilabiliaceae</taxon>
        <taxon>Marinilabilia</taxon>
    </lineage>
</organism>
<proteinExistence type="predicted"/>
<dbReference type="InterPro" id="IPR014017">
    <property type="entry name" value="DNA_helicase_UvrD-like_C"/>
</dbReference>
<evidence type="ECO:0000256" key="12">
    <source>
        <dbReference type="ARBA" id="ARBA00034808"/>
    </source>
</evidence>
<evidence type="ECO:0000259" key="15">
    <source>
        <dbReference type="PROSITE" id="PS51198"/>
    </source>
</evidence>
<dbReference type="PANTHER" id="PTHR11070:SF67">
    <property type="entry name" value="DNA 3'-5' HELICASE"/>
    <property type="match status" value="1"/>
</dbReference>
<evidence type="ECO:0000256" key="4">
    <source>
        <dbReference type="ARBA" id="ARBA00022801"/>
    </source>
</evidence>
<dbReference type="Proteomes" id="UP000252733">
    <property type="component" value="Unassembled WGS sequence"/>
</dbReference>
<evidence type="ECO:0000256" key="1">
    <source>
        <dbReference type="ARBA" id="ARBA00022722"/>
    </source>
</evidence>
<dbReference type="InterPro" id="IPR038726">
    <property type="entry name" value="PDDEXK_AddAB-type"/>
</dbReference>
<dbReference type="PROSITE" id="PS51217">
    <property type="entry name" value="UVRD_HELICASE_CTER"/>
    <property type="match status" value="1"/>
</dbReference>
<evidence type="ECO:0000256" key="14">
    <source>
        <dbReference type="PROSITE-ProRule" id="PRU00560"/>
    </source>
</evidence>
<keyword evidence="2 14" id="KW-0547">Nucleotide-binding</keyword>
<keyword evidence="6 17" id="KW-0269">Exonuclease</keyword>
<comment type="catalytic activity">
    <reaction evidence="11">
        <text>Couples ATP hydrolysis with the unwinding of duplex DNA by translocating in the 3'-5' direction.</text>
        <dbReference type="EC" id="5.6.2.4"/>
    </reaction>
</comment>
<dbReference type="Pfam" id="PF00580">
    <property type="entry name" value="UvrD-helicase"/>
    <property type="match status" value="1"/>
</dbReference>
<dbReference type="AlphaFoldDB" id="A0A368V8V5"/>
<keyword evidence="9" id="KW-0234">DNA repair</keyword>